<accession>A0A0V1PXU9</accession>
<feature type="compositionally biased region" description="Polar residues" evidence="1">
    <location>
        <begin position="211"/>
        <end position="236"/>
    </location>
</feature>
<dbReference type="RefSeq" id="XP_015467181.1">
    <property type="nucleotide sequence ID" value="XM_015611976.1"/>
</dbReference>
<dbReference type="Proteomes" id="UP000054251">
    <property type="component" value="Unassembled WGS sequence"/>
</dbReference>
<sequence length="418" mass="47221">MAFALHQEMFSSSKKPRFNLDLSVHEISNIPQVNGYCYIDVQVKDGKRKRPHLSLKSSSNQSGNSTSSLDKFEGPYSSSDVSASTSMKKIHNFKCKFNFNMNCNLKFSVKKKDNRISSKYLLMKVYYVSEEDVKHKEHEMIVSHRGHKIELGRLELNLSEYINVEEPFTSKYLMSNSKVNSILNLTVFLSELPDNLDFHTQLQINDEGGHTPTSSSLNRSNSKLQNRINSSKNTKYNAPNLERTKIFGGLNDVIKSSDASPLANLSVSSLPSDDSDKQLQVEQKHCPISSMFDNKSTTSKPRSSGEHGTNVISSTNLVNGARSANVMMDPIVSNLYKKILESTWDPELQDLLQFTPEECISDIFDNDGDGWSKAVSQNYNNWSDDNNDDDSIRNINGLINEATFREDLRSWTISDIRP</sequence>
<feature type="compositionally biased region" description="Low complexity" evidence="1">
    <location>
        <begin position="54"/>
        <end position="69"/>
    </location>
</feature>
<evidence type="ECO:0000313" key="3">
    <source>
        <dbReference type="EMBL" id="KSA01079.1"/>
    </source>
</evidence>
<proteinExistence type="predicted"/>
<dbReference type="PANTHER" id="PTHR21456:SF1">
    <property type="entry name" value="C2 NT-TYPE DOMAIN-CONTAINING PROTEIN"/>
    <property type="match status" value="1"/>
</dbReference>
<evidence type="ECO:0000313" key="4">
    <source>
        <dbReference type="Proteomes" id="UP000054251"/>
    </source>
</evidence>
<feature type="region of interest" description="Disordered" evidence="1">
    <location>
        <begin position="49"/>
        <end position="74"/>
    </location>
</feature>
<protein>
    <recommendedName>
        <fullName evidence="2">C2 NT-type domain-containing protein</fullName>
    </recommendedName>
</protein>
<feature type="region of interest" description="Disordered" evidence="1">
    <location>
        <begin position="288"/>
        <end position="312"/>
    </location>
</feature>
<gene>
    <name evidence="3" type="ORF">AC631_03147</name>
</gene>
<dbReference type="EMBL" id="LMYN01000064">
    <property type="protein sequence ID" value="KSA01079.1"/>
    <property type="molecule type" value="Genomic_DNA"/>
</dbReference>
<name>A0A0V1PXU9_9ASCO</name>
<reference evidence="3 4" key="1">
    <citation type="submission" date="2015-11" db="EMBL/GenBank/DDBJ databases">
        <title>The genome of Debaryomyces fabryi.</title>
        <authorList>
            <person name="Tafer H."/>
            <person name="Lopandic K."/>
        </authorList>
    </citation>
    <scope>NUCLEOTIDE SEQUENCE [LARGE SCALE GENOMIC DNA]</scope>
    <source>
        <strain evidence="3 4">CBS 789</strain>
    </source>
</reference>
<feature type="domain" description="C2 NT-type" evidence="2">
    <location>
        <begin position="8"/>
        <end position="191"/>
    </location>
</feature>
<dbReference type="OrthoDB" id="3365224at2759"/>
<keyword evidence="4" id="KW-1185">Reference proteome</keyword>
<feature type="compositionally biased region" description="Polar residues" evidence="1">
    <location>
        <begin position="291"/>
        <end position="312"/>
    </location>
</feature>
<dbReference type="Pfam" id="PF10358">
    <property type="entry name" value="NT-C2"/>
    <property type="match status" value="1"/>
</dbReference>
<dbReference type="PANTHER" id="PTHR21456">
    <property type="entry name" value="FAMILY WITH SEQUENCE SIMILARITY 102"/>
    <property type="match status" value="1"/>
</dbReference>
<dbReference type="PROSITE" id="PS51840">
    <property type="entry name" value="C2_NT"/>
    <property type="match status" value="1"/>
</dbReference>
<feature type="region of interest" description="Disordered" evidence="1">
    <location>
        <begin position="204"/>
        <end position="236"/>
    </location>
</feature>
<dbReference type="InterPro" id="IPR039931">
    <property type="entry name" value="EEIG1/2-like"/>
</dbReference>
<evidence type="ECO:0000256" key="1">
    <source>
        <dbReference type="SAM" id="MobiDB-lite"/>
    </source>
</evidence>
<dbReference type="InterPro" id="IPR019448">
    <property type="entry name" value="NT-C2"/>
</dbReference>
<dbReference type="AlphaFoldDB" id="A0A0V1PXU9"/>
<evidence type="ECO:0000259" key="2">
    <source>
        <dbReference type="PROSITE" id="PS51840"/>
    </source>
</evidence>
<comment type="caution">
    <text evidence="3">The sequence shown here is derived from an EMBL/GenBank/DDBJ whole genome shotgun (WGS) entry which is preliminary data.</text>
</comment>
<organism evidence="3 4">
    <name type="scientific">Debaryomyces fabryi</name>
    <dbReference type="NCBI Taxonomy" id="58627"/>
    <lineage>
        <taxon>Eukaryota</taxon>
        <taxon>Fungi</taxon>
        <taxon>Dikarya</taxon>
        <taxon>Ascomycota</taxon>
        <taxon>Saccharomycotina</taxon>
        <taxon>Pichiomycetes</taxon>
        <taxon>Debaryomycetaceae</taxon>
        <taxon>Debaryomyces</taxon>
    </lineage>
</organism>
<dbReference type="GeneID" id="26840156"/>